<name>A0A4R7C798_9HYPH</name>
<keyword evidence="1" id="KW-0812">Transmembrane</keyword>
<dbReference type="PANTHER" id="PTHR30336:SF4">
    <property type="entry name" value="ENVELOPE BIOGENESIS FACTOR ELYC"/>
    <property type="match status" value="1"/>
</dbReference>
<evidence type="ECO:0000256" key="1">
    <source>
        <dbReference type="SAM" id="Phobius"/>
    </source>
</evidence>
<gene>
    <name evidence="3" type="ORF">EV668_1787</name>
</gene>
<dbReference type="Proteomes" id="UP000295122">
    <property type="component" value="Unassembled WGS sequence"/>
</dbReference>
<dbReference type="InterPro" id="IPR051599">
    <property type="entry name" value="Cell_Envelope_Assoc"/>
</dbReference>
<dbReference type="Gene3D" id="3.40.50.620">
    <property type="entry name" value="HUPs"/>
    <property type="match status" value="1"/>
</dbReference>
<keyword evidence="1" id="KW-0472">Membrane</keyword>
<proteinExistence type="predicted"/>
<comment type="caution">
    <text evidence="3">The sequence shown here is derived from an EMBL/GenBank/DDBJ whole genome shotgun (WGS) entry which is preliminary data.</text>
</comment>
<dbReference type="InterPro" id="IPR014729">
    <property type="entry name" value="Rossmann-like_a/b/a_fold"/>
</dbReference>
<accession>A0A4R7C798</accession>
<keyword evidence="4" id="KW-1185">Reference proteome</keyword>
<reference evidence="3 4" key="1">
    <citation type="submission" date="2019-03" db="EMBL/GenBank/DDBJ databases">
        <title>Genomic Encyclopedia of Type Strains, Phase IV (KMG-IV): sequencing the most valuable type-strain genomes for metagenomic binning, comparative biology and taxonomic classification.</title>
        <authorList>
            <person name="Goeker M."/>
        </authorList>
    </citation>
    <scope>NUCLEOTIDE SEQUENCE [LARGE SCALE GENOMIC DNA]</scope>
    <source>
        <strain evidence="3 4">DSM 25903</strain>
    </source>
</reference>
<dbReference type="GO" id="GO:0005886">
    <property type="term" value="C:plasma membrane"/>
    <property type="evidence" value="ECO:0007669"/>
    <property type="project" value="TreeGrafter"/>
</dbReference>
<dbReference type="AlphaFoldDB" id="A0A4R7C798"/>
<dbReference type="GO" id="GO:0000270">
    <property type="term" value="P:peptidoglycan metabolic process"/>
    <property type="evidence" value="ECO:0007669"/>
    <property type="project" value="TreeGrafter"/>
</dbReference>
<evidence type="ECO:0000313" key="4">
    <source>
        <dbReference type="Proteomes" id="UP000295122"/>
    </source>
</evidence>
<sequence length="266" mass="28615">MFALSKVGWFLATPSNLFVILGLIGALAAFLPRGRLSRWGRRVAAGMLVLLAILGIAPVGTWLLMPLEERFPAYADDGTPLAGAIILGGGVLPNISLARGQLTLGDAGERVVALSDLARRRPDLRLVFTGGSGALLGADAPEAVALSKFGATLGLEAGRVAYEQQSRTTYENARDTRSLLAPDADKRWLLVTSAWHMPRSIGTFRAAGIDVVPYPVDYRTGDGDRWWRPEPSVSSGLDRVDIAVREYLGLLYYRLLGRSSALFPAP</sequence>
<dbReference type="InterPro" id="IPR003848">
    <property type="entry name" value="DUF218"/>
</dbReference>
<organism evidence="3 4">
    <name type="scientific">Enterovirga rhinocerotis</name>
    <dbReference type="NCBI Taxonomy" id="1339210"/>
    <lineage>
        <taxon>Bacteria</taxon>
        <taxon>Pseudomonadati</taxon>
        <taxon>Pseudomonadota</taxon>
        <taxon>Alphaproteobacteria</taxon>
        <taxon>Hyphomicrobiales</taxon>
        <taxon>Methylobacteriaceae</taxon>
        <taxon>Enterovirga</taxon>
    </lineage>
</organism>
<protein>
    <submittedName>
        <fullName evidence="3">Uncharacterized SAM-binding protein YcdF (DUF218 family)</fullName>
    </submittedName>
</protein>
<evidence type="ECO:0000313" key="3">
    <source>
        <dbReference type="EMBL" id="TDR94500.1"/>
    </source>
</evidence>
<dbReference type="PANTHER" id="PTHR30336">
    <property type="entry name" value="INNER MEMBRANE PROTEIN, PROBABLE PERMEASE"/>
    <property type="match status" value="1"/>
</dbReference>
<dbReference type="GO" id="GO:0043164">
    <property type="term" value="P:Gram-negative-bacterium-type cell wall biogenesis"/>
    <property type="evidence" value="ECO:0007669"/>
    <property type="project" value="TreeGrafter"/>
</dbReference>
<evidence type="ECO:0000259" key="2">
    <source>
        <dbReference type="Pfam" id="PF02698"/>
    </source>
</evidence>
<dbReference type="RefSeq" id="WP_133769386.1">
    <property type="nucleotide sequence ID" value="NZ_SNZR01000011.1"/>
</dbReference>
<keyword evidence="1" id="KW-1133">Transmembrane helix</keyword>
<feature type="transmembrane region" description="Helical" evidence="1">
    <location>
        <begin position="12"/>
        <end position="31"/>
    </location>
</feature>
<dbReference type="EMBL" id="SNZR01000011">
    <property type="protein sequence ID" value="TDR94500.1"/>
    <property type="molecule type" value="Genomic_DNA"/>
</dbReference>
<dbReference type="CDD" id="cd06259">
    <property type="entry name" value="YdcF-like"/>
    <property type="match status" value="1"/>
</dbReference>
<feature type="domain" description="DUF218" evidence="2">
    <location>
        <begin position="84"/>
        <end position="249"/>
    </location>
</feature>
<dbReference type="OrthoDB" id="9809813at2"/>
<feature type="transmembrane region" description="Helical" evidence="1">
    <location>
        <begin position="43"/>
        <end position="65"/>
    </location>
</feature>
<dbReference type="Pfam" id="PF02698">
    <property type="entry name" value="DUF218"/>
    <property type="match status" value="1"/>
</dbReference>